<dbReference type="Proteomes" id="UP000076925">
    <property type="component" value="Unassembled WGS sequence"/>
</dbReference>
<evidence type="ECO:0000313" key="3">
    <source>
        <dbReference type="Proteomes" id="UP000076925"/>
    </source>
</evidence>
<organism evidence="2 3">
    <name type="scientific">Scytonema hofmannii PCC 7110</name>
    <dbReference type="NCBI Taxonomy" id="128403"/>
    <lineage>
        <taxon>Bacteria</taxon>
        <taxon>Bacillati</taxon>
        <taxon>Cyanobacteriota</taxon>
        <taxon>Cyanophyceae</taxon>
        <taxon>Nostocales</taxon>
        <taxon>Scytonemataceae</taxon>
        <taxon>Scytonema</taxon>
    </lineage>
</organism>
<comment type="caution">
    <text evidence="2">The sequence shown here is derived from an EMBL/GenBank/DDBJ whole genome shotgun (WGS) entry which is preliminary data.</text>
</comment>
<dbReference type="Pfam" id="PF19975">
    <property type="entry name" value="DO-GTPase1"/>
    <property type="match status" value="1"/>
</dbReference>
<sequence length="293" mass="34372">MIPTTKSIYLEMCIMGPRASGKTTYLASLLAPGLKKQEGNTIRAGGLKIDKLKEIIEHFLQQKQATPATELNAEYDYRFDITIKNAKRFRQANKIELSAKDLSGERFQRISNAFINPESKSAKEQKELEQDVYEFLSQCLRLNRWMFMLTEWQTDKDEDYFKVFEWLCDRIDENSKQKSIQTLRVAVVMSKCERGEIWGGRLDPEADLFKIRLPRTYNLLKSRLKKKVNFFACSAYGILGKYDPRPNRFYSEEEGIDLECRARLRDFENWNPYGVIEPIYWLGTGENLYNEFL</sequence>
<reference evidence="2 3" key="1">
    <citation type="journal article" date="2013" name="Genome Biol. Evol.">
        <title>Genomes of Stigonematalean cyanobacteria (subsection V) and the evolution of oxygenic photosynthesis from prokaryotes to plastids.</title>
        <authorList>
            <person name="Dagan T."/>
            <person name="Roettger M."/>
            <person name="Stucken K."/>
            <person name="Landan G."/>
            <person name="Koch R."/>
            <person name="Major P."/>
            <person name="Gould S.B."/>
            <person name="Goremykin V.V."/>
            <person name="Rippka R."/>
            <person name="Tandeau de Marsac N."/>
            <person name="Gugger M."/>
            <person name="Lockhart P.J."/>
            <person name="Allen J.F."/>
            <person name="Brune I."/>
            <person name="Maus I."/>
            <person name="Puhler A."/>
            <person name="Martin W.F."/>
        </authorList>
    </citation>
    <scope>NUCLEOTIDE SEQUENCE [LARGE SCALE GENOMIC DNA]</scope>
    <source>
        <strain evidence="2 3">PCC 7110</strain>
    </source>
</reference>
<dbReference type="InterPro" id="IPR045530">
    <property type="entry name" value="DO-GTPase1"/>
</dbReference>
<keyword evidence="3" id="KW-1185">Reference proteome</keyword>
<evidence type="ECO:0000259" key="1">
    <source>
        <dbReference type="Pfam" id="PF19975"/>
    </source>
</evidence>
<dbReference type="OrthoDB" id="495726at2"/>
<dbReference type="AlphaFoldDB" id="A0A139WRY3"/>
<name>A0A139WRY3_9CYAN</name>
<dbReference type="EMBL" id="ANNX02000052">
    <property type="protein sequence ID" value="KYC35192.1"/>
    <property type="molecule type" value="Genomic_DNA"/>
</dbReference>
<proteinExistence type="predicted"/>
<protein>
    <recommendedName>
        <fullName evidence="1">Double-GTPase 1 domain-containing protein</fullName>
    </recommendedName>
</protein>
<feature type="domain" description="Double-GTPase 1" evidence="1">
    <location>
        <begin position="14"/>
        <end position="111"/>
    </location>
</feature>
<accession>A0A139WRY3</accession>
<gene>
    <name evidence="2" type="ORF">WA1_08520</name>
</gene>
<dbReference type="RefSeq" id="WP_051077075.1">
    <property type="nucleotide sequence ID" value="NZ_KQ976354.1"/>
</dbReference>
<evidence type="ECO:0000313" key="2">
    <source>
        <dbReference type="EMBL" id="KYC35192.1"/>
    </source>
</evidence>
<dbReference type="STRING" id="128403.WA1_08520"/>